<reference evidence="1 2" key="1">
    <citation type="submission" date="2021-10" db="EMBL/GenBank/DDBJ databases">
        <title>Genome sequencing of Xanthomonas strains from NCPPB.</title>
        <authorList>
            <person name="Hussein R."/>
            <person name="Harrison J."/>
            <person name="Studholme D.J."/>
            <person name="Vicente J."/>
            <person name="Grant M."/>
        </authorList>
    </citation>
    <scope>NUCLEOTIDE SEQUENCE [LARGE SCALE GENOMIC DNA]</scope>
    <source>
        <strain evidence="1 2">NCPPB 101</strain>
    </source>
</reference>
<dbReference type="Proteomes" id="UP001199206">
    <property type="component" value="Unassembled WGS sequence"/>
</dbReference>
<gene>
    <name evidence="1" type="ORF">LL965_18140</name>
</gene>
<protein>
    <submittedName>
        <fullName evidence="1">Uncharacterized protein</fullName>
    </submittedName>
</protein>
<dbReference type="EMBL" id="JAJGQJ010000057">
    <property type="protein sequence ID" value="MCC4621893.1"/>
    <property type="molecule type" value="Genomic_DNA"/>
</dbReference>
<accession>A0ABS8HIG4</accession>
<proteinExistence type="predicted"/>
<name>A0ABS8HIG4_9XANT</name>
<evidence type="ECO:0000313" key="2">
    <source>
        <dbReference type="Proteomes" id="UP001199206"/>
    </source>
</evidence>
<organism evidence="1 2">
    <name type="scientific">Xanthomonas cassavae CFBP 4642</name>
    <dbReference type="NCBI Taxonomy" id="1219375"/>
    <lineage>
        <taxon>Bacteria</taxon>
        <taxon>Pseudomonadati</taxon>
        <taxon>Pseudomonadota</taxon>
        <taxon>Gammaproteobacteria</taxon>
        <taxon>Lysobacterales</taxon>
        <taxon>Lysobacteraceae</taxon>
        <taxon>Xanthomonas</taxon>
    </lineage>
</organism>
<evidence type="ECO:0000313" key="1">
    <source>
        <dbReference type="EMBL" id="MCC4621893.1"/>
    </source>
</evidence>
<comment type="caution">
    <text evidence="1">The sequence shown here is derived from an EMBL/GenBank/DDBJ whole genome shotgun (WGS) entry which is preliminary data.</text>
</comment>
<sequence length="99" mass="11080">MNDDAARLGQSVRFSNDRLTLACVDEILSRGDRNAFLGLLRLIAADPTGEVAEHARTLYAQRGRDSEASKSHYAAAMWLAEAMRQFPIERGRDDSEIDR</sequence>
<keyword evidence="2" id="KW-1185">Reference proteome</keyword>
<dbReference type="RefSeq" id="WP_017154727.1">
    <property type="nucleotide sequence ID" value="NZ_CAWLZN010000002.1"/>
</dbReference>